<dbReference type="AlphaFoldDB" id="A0A0J6VLY4"/>
<dbReference type="InterPro" id="IPR029058">
    <property type="entry name" value="AB_hydrolase_fold"/>
</dbReference>
<dbReference type="SUPFAM" id="SSF53474">
    <property type="entry name" value="alpha/beta-Hydrolases"/>
    <property type="match status" value="1"/>
</dbReference>
<gene>
    <name evidence="4" type="primary">mlhB_4</name>
    <name evidence="4" type="ORF">MCHLDSM_05428</name>
</gene>
<reference evidence="4 5" key="1">
    <citation type="journal article" date="2015" name="Genome Biol. Evol.">
        <title>Characterization of Three Mycobacterium spp. with Potential Use in Bioremediation by Genome Sequencing and Comparative Genomics.</title>
        <authorList>
            <person name="Das S."/>
            <person name="Pettersson B.M."/>
            <person name="Behra P.R."/>
            <person name="Ramesh M."/>
            <person name="Dasgupta S."/>
            <person name="Bhattacharya A."/>
            <person name="Kirsebom L.A."/>
        </authorList>
    </citation>
    <scope>NUCLEOTIDE SEQUENCE [LARGE SCALE GENOMIC DNA]</scope>
    <source>
        <strain evidence="4 5">DSM 43826</strain>
    </source>
</reference>
<dbReference type="Pfam" id="PF07859">
    <property type="entry name" value="Abhydrolase_3"/>
    <property type="match status" value="1"/>
</dbReference>
<proteinExistence type="predicted"/>
<dbReference type="InterPro" id="IPR013094">
    <property type="entry name" value="AB_hydrolase_3"/>
</dbReference>
<feature type="compositionally biased region" description="Basic and acidic residues" evidence="2">
    <location>
        <begin position="86"/>
        <end position="96"/>
    </location>
</feature>
<evidence type="ECO:0000259" key="3">
    <source>
        <dbReference type="Pfam" id="PF07859"/>
    </source>
</evidence>
<dbReference type="Gene3D" id="3.40.50.1820">
    <property type="entry name" value="alpha/beta hydrolase"/>
    <property type="match status" value="1"/>
</dbReference>
<feature type="domain" description="Alpha/beta hydrolase fold-3" evidence="3">
    <location>
        <begin position="282"/>
        <end position="484"/>
    </location>
</feature>
<dbReference type="GO" id="GO:0016787">
    <property type="term" value="F:hydrolase activity"/>
    <property type="evidence" value="ECO:0007669"/>
    <property type="project" value="UniProtKB-KW"/>
</dbReference>
<keyword evidence="5" id="KW-1185">Reference proteome</keyword>
<organism evidence="4 5">
    <name type="scientific">Mycolicibacterium chlorophenolicum</name>
    <dbReference type="NCBI Taxonomy" id="37916"/>
    <lineage>
        <taxon>Bacteria</taxon>
        <taxon>Bacillati</taxon>
        <taxon>Actinomycetota</taxon>
        <taxon>Actinomycetes</taxon>
        <taxon>Mycobacteriales</taxon>
        <taxon>Mycobacteriaceae</taxon>
        <taxon>Mycolicibacterium</taxon>
    </lineage>
</organism>
<sequence length="506" mass="53186" precursor="true">MSSATRTAAECGRHLSLAGALAVGLGIGAGVIAGPWTASAAPADAGTSSVSDAASQPDRGPSAVPRTSGRDRRDPADSPGARRRANRSDGDADVRPRWRPFRAADTQTTSNETALVNLSQRRPTRAQTPAADTDPSNTRSPDVPADGPTAFTLLALSRRDTEESANAVGRNGVRPPVAERVIATGGSTDPVPADTITAPAVEPPVFTGRPSGLSRTLSAVFGTVGKIGTLVHVDLTIPVLGLLQSDHPPRRTRRGLTVERTEFDGMPVWTMQSTRSTSDEAVVAVHGGALVLQPTVFNWLFYSAMARKTGATVVVPLYPLVPTGTAREVVPAVADLITAQIEQRGADNVSVFGDSSGGNISLVAVQELVRRGEAVPSRMVLSAPAVDSTLSNPAIPLVDDPIFTPEVLEDVRSYTNLWADGLDLADPLLSPLFGSVEGLPPTTIYAGSRDVVAPDILLLRERAAMTPGADFTFVLREGEPHDWAILTILREARAVLPDIYRQLGIA</sequence>
<protein>
    <submittedName>
        <fullName evidence="4">Monoterpene epsilon-lactone hydrolase</fullName>
        <ecNumber evidence="4">3.1.1.83</ecNumber>
    </submittedName>
</protein>
<dbReference type="STRING" id="37916.MCHLDSM_05428"/>
<evidence type="ECO:0000256" key="1">
    <source>
        <dbReference type="ARBA" id="ARBA00022801"/>
    </source>
</evidence>
<evidence type="ECO:0000256" key="2">
    <source>
        <dbReference type="SAM" id="MobiDB-lite"/>
    </source>
</evidence>
<name>A0A0J6VLY4_9MYCO</name>
<comment type="caution">
    <text evidence="4">The sequence shown here is derived from an EMBL/GenBank/DDBJ whole genome shotgun (WGS) entry which is preliminary data.</text>
</comment>
<dbReference type="SMR" id="A0A0J6VLY4"/>
<feature type="compositionally biased region" description="Polar residues" evidence="2">
    <location>
        <begin position="105"/>
        <end position="127"/>
    </location>
</feature>
<dbReference type="PANTHER" id="PTHR48081:SF8">
    <property type="entry name" value="ALPHA_BETA HYDROLASE FOLD-3 DOMAIN-CONTAINING PROTEIN-RELATED"/>
    <property type="match status" value="1"/>
</dbReference>
<dbReference type="EC" id="3.1.1.83" evidence="4"/>
<dbReference type="PATRIC" id="fig|37916.4.peg.5437"/>
<accession>A0A0J6VLY4</accession>
<feature type="region of interest" description="Disordered" evidence="2">
    <location>
        <begin position="39"/>
        <end position="147"/>
    </location>
</feature>
<dbReference type="Proteomes" id="UP000036513">
    <property type="component" value="Unassembled WGS sequence"/>
</dbReference>
<evidence type="ECO:0000313" key="4">
    <source>
        <dbReference type="EMBL" id="KMO70537.1"/>
    </source>
</evidence>
<dbReference type="InterPro" id="IPR050300">
    <property type="entry name" value="GDXG_lipolytic_enzyme"/>
</dbReference>
<keyword evidence="1 4" id="KW-0378">Hydrolase</keyword>
<dbReference type="PANTHER" id="PTHR48081">
    <property type="entry name" value="AB HYDROLASE SUPERFAMILY PROTEIN C4A8.06C"/>
    <property type="match status" value="1"/>
</dbReference>
<evidence type="ECO:0000313" key="5">
    <source>
        <dbReference type="Proteomes" id="UP000036513"/>
    </source>
</evidence>
<dbReference type="EMBL" id="JYNL01000064">
    <property type="protein sequence ID" value="KMO70537.1"/>
    <property type="molecule type" value="Genomic_DNA"/>
</dbReference>